<name>A0ACD5UNC9_AVESA</name>
<evidence type="ECO:0000313" key="2">
    <source>
        <dbReference type="Proteomes" id="UP001732700"/>
    </source>
</evidence>
<evidence type="ECO:0000313" key="1">
    <source>
        <dbReference type="EnsemblPlants" id="AVESA.00010b.r2.2CG0288760.1.CDS"/>
    </source>
</evidence>
<reference evidence="1" key="1">
    <citation type="submission" date="2021-05" db="EMBL/GenBank/DDBJ databases">
        <authorList>
            <person name="Scholz U."/>
            <person name="Mascher M."/>
            <person name="Fiebig A."/>
        </authorList>
    </citation>
    <scope>NUCLEOTIDE SEQUENCE [LARGE SCALE GENOMIC DNA]</scope>
</reference>
<dbReference type="Proteomes" id="UP001732700">
    <property type="component" value="Chromosome 2C"/>
</dbReference>
<dbReference type="EnsemblPlants" id="AVESA.00010b.r2.2CG0288760.1">
    <property type="protein sequence ID" value="AVESA.00010b.r2.2CG0288760.1.CDS"/>
    <property type="gene ID" value="AVESA.00010b.r2.2CG0288760"/>
</dbReference>
<keyword evidence="2" id="KW-1185">Reference proteome</keyword>
<organism evidence="1 2">
    <name type="scientific">Avena sativa</name>
    <name type="common">Oat</name>
    <dbReference type="NCBI Taxonomy" id="4498"/>
    <lineage>
        <taxon>Eukaryota</taxon>
        <taxon>Viridiplantae</taxon>
        <taxon>Streptophyta</taxon>
        <taxon>Embryophyta</taxon>
        <taxon>Tracheophyta</taxon>
        <taxon>Spermatophyta</taxon>
        <taxon>Magnoliopsida</taxon>
        <taxon>Liliopsida</taxon>
        <taxon>Poales</taxon>
        <taxon>Poaceae</taxon>
        <taxon>BOP clade</taxon>
        <taxon>Pooideae</taxon>
        <taxon>Poodae</taxon>
        <taxon>Poeae</taxon>
        <taxon>Poeae Chloroplast Group 1 (Aveneae type)</taxon>
        <taxon>Aveninae</taxon>
        <taxon>Avena</taxon>
    </lineage>
</organism>
<sequence length="196" mass="22361">MTVASPLPSLVLLGAPPLFFLFSGNGPRRRRGMSSFDSAFQKSWPRYGEVSMTRCPDCPRLDPLKRLTCVRSARGNVGQEFVKCESKPRQGKDGKDLEECGHFEWMDKYIQDRQLQFQVLPPIQASISSAVEEEISNRGSPNRAIRPLEDFFDGELQKLNKQLSQIVELKKQSNMMAGAFYLCIIAIYLMFLYRLD</sequence>
<accession>A0ACD5UNC9</accession>
<protein>
    <submittedName>
        <fullName evidence="1">Uncharacterized protein</fullName>
    </submittedName>
</protein>
<reference evidence="1" key="2">
    <citation type="submission" date="2025-09" db="UniProtKB">
        <authorList>
            <consortium name="EnsemblPlants"/>
        </authorList>
    </citation>
    <scope>IDENTIFICATION</scope>
</reference>
<proteinExistence type="predicted"/>